<feature type="domain" description="TonB-dependent receptor plug" evidence="9">
    <location>
        <begin position="114"/>
        <end position="242"/>
    </location>
</feature>
<name>A0A3D9LJF6_MARFU</name>
<evidence type="ECO:0000256" key="7">
    <source>
        <dbReference type="PROSITE-ProRule" id="PRU01360"/>
    </source>
</evidence>
<feature type="signal peptide" evidence="8">
    <location>
        <begin position="1"/>
        <end position="19"/>
    </location>
</feature>
<evidence type="ECO:0000313" key="11">
    <source>
        <dbReference type="Proteomes" id="UP000256779"/>
    </source>
</evidence>
<dbReference type="InterPro" id="IPR037066">
    <property type="entry name" value="Plug_dom_sf"/>
</dbReference>
<protein>
    <submittedName>
        <fullName evidence="10">TonB-linked SusC/RagA family outer membrane protein</fullName>
    </submittedName>
</protein>
<accession>A0A3D9LJF6</accession>
<dbReference type="Pfam" id="PF07715">
    <property type="entry name" value="Plug"/>
    <property type="match status" value="1"/>
</dbReference>
<dbReference type="InterPro" id="IPR008969">
    <property type="entry name" value="CarboxyPept-like_regulatory"/>
</dbReference>
<evidence type="ECO:0000256" key="1">
    <source>
        <dbReference type="ARBA" id="ARBA00004571"/>
    </source>
</evidence>
<dbReference type="AlphaFoldDB" id="A0A3D9LJF6"/>
<sequence length="1029" mass="113135">MKKLIPIFTMMLISVVALGQRTVSGTVTDTESGEAIPGATVLIKGTSTGTTTDLDGNYRLQVTGDDAVLVFSFIGYVNKEEAVGSRSVVNLTLTQDITELGEVVVTAFGIEKDKKALGYAVTGVESEDLSTVKQANVVNSLAGRVPGMVITQSTGGVGSGSRVIIRGNNSLTGNNQPLYVVDGVPIDNSGFGSSNGDGTANYERVDYGTGISDLNPDDIESMTVLKGPNAAALYGSRAANGVVMITTKKGRTGKGLGVSYSSNFTWEDPLLLPEYQNEYGQGSNGDSYTDVATLKQNGGSWGPKMDGSNQIYWTGETKPYTAQPDNVADFFQTGFNAINTVAIDGGSETASMRFSYTNSSFSSIVPNSELQKHNFNLRGFSQVSEKLSLDSRVTYFHQETKNRAAQGTEGLMAYLYDIPRNVDINDLKNYKGDDLMVNSYSNGNGNPYWILNNDRNEDYRDRFSGFVKATYDFTNDFKGFVRVGSDQVNQKIERVENPGHWYYQSGRFSYDNYKTGETNADFLLMYNKEVASKFNVSVNAGGNWRLNTYEQQGVDGENFKIPTKSIVASASILSPSYTPTQKKKVTSLYGSAEFSFDNFIYLNLSARNDWSSALPKDNWSYFYPSASLSILVDKFVDPTASVLDYWKLRTSWAQVGNDTDPFQLATPYTLSNPTSSYLGLPILNRSSVLFDENLKPEQTKSFEIGTDISAFGNRLYADISYYKINSTDLIMQVPVNESTGYEEFHTNVGQMTNQGVELMLGGTVVKTPGLTWDMSVNFARNRNKLDELIGDVEHFNFTTTNAGTVLVRATVGGGYGDIYGYTYLRDDDGNIVTIDGVPQIDSDYTKLGNYQPDWTGGFSNNIIYKNVSLRVLIDARIGGELYSGTDAGLDAAGVGKKTLQYREGGVIVEGSENIGSNDEPEYVANENNITAQQYWGNYSSVPENYIFDQTNVRLREASLSYRLPKSLLEATPFKDVSVGVVGRNLFFLYRALDNFDPESSYSTSNYAQGVLYYNLPSTRQYGFNLNIKF</sequence>
<comment type="caution">
    <text evidence="10">The sequence shown here is derived from an EMBL/GenBank/DDBJ whole genome shotgun (WGS) entry which is preliminary data.</text>
</comment>
<dbReference type="Gene3D" id="2.40.170.20">
    <property type="entry name" value="TonB-dependent receptor, beta-barrel domain"/>
    <property type="match status" value="1"/>
</dbReference>
<evidence type="ECO:0000256" key="2">
    <source>
        <dbReference type="ARBA" id="ARBA00022448"/>
    </source>
</evidence>
<evidence type="ECO:0000256" key="6">
    <source>
        <dbReference type="ARBA" id="ARBA00023237"/>
    </source>
</evidence>
<dbReference type="Proteomes" id="UP000256779">
    <property type="component" value="Unassembled WGS sequence"/>
</dbReference>
<keyword evidence="5 7" id="KW-0472">Membrane</keyword>
<keyword evidence="8" id="KW-0732">Signal</keyword>
<dbReference type="SUPFAM" id="SSF56935">
    <property type="entry name" value="Porins"/>
    <property type="match status" value="1"/>
</dbReference>
<dbReference type="InterPro" id="IPR012910">
    <property type="entry name" value="Plug_dom"/>
</dbReference>
<dbReference type="Pfam" id="PF13715">
    <property type="entry name" value="CarbopepD_reg_2"/>
    <property type="match status" value="1"/>
</dbReference>
<dbReference type="InterPro" id="IPR036942">
    <property type="entry name" value="Beta-barrel_TonB_sf"/>
</dbReference>
<dbReference type="EMBL" id="QREG01000001">
    <property type="protein sequence ID" value="REE05943.1"/>
    <property type="molecule type" value="Genomic_DNA"/>
</dbReference>
<dbReference type="SUPFAM" id="SSF49464">
    <property type="entry name" value="Carboxypeptidase regulatory domain-like"/>
    <property type="match status" value="1"/>
</dbReference>
<dbReference type="NCBIfam" id="TIGR04057">
    <property type="entry name" value="SusC_RagA_signa"/>
    <property type="match status" value="1"/>
</dbReference>
<dbReference type="Gene3D" id="2.170.130.10">
    <property type="entry name" value="TonB-dependent receptor, plug domain"/>
    <property type="match status" value="1"/>
</dbReference>
<keyword evidence="3 7" id="KW-1134">Transmembrane beta strand</keyword>
<dbReference type="Gene3D" id="2.60.40.1120">
    <property type="entry name" value="Carboxypeptidase-like, regulatory domain"/>
    <property type="match status" value="1"/>
</dbReference>
<dbReference type="OrthoDB" id="9768177at2"/>
<organism evidence="10 11">
    <name type="scientific">Marinoscillum furvescens DSM 4134</name>
    <dbReference type="NCBI Taxonomy" id="1122208"/>
    <lineage>
        <taxon>Bacteria</taxon>
        <taxon>Pseudomonadati</taxon>
        <taxon>Bacteroidota</taxon>
        <taxon>Cytophagia</taxon>
        <taxon>Cytophagales</taxon>
        <taxon>Reichenbachiellaceae</taxon>
        <taxon>Marinoscillum</taxon>
    </lineage>
</organism>
<reference evidence="10 11" key="1">
    <citation type="submission" date="2018-07" db="EMBL/GenBank/DDBJ databases">
        <title>Genomic Encyclopedia of Type Strains, Phase IV (KMG-IV): sequencing the most valuable type-strain genomes for metagenomic binning, comparative biology and taxonomic classification.</title>
        <authorList>
            <person name="Goeker M."/>
        </authorList>
    </citation>
    <scope>NUCLEOTIDE SEQUENCE [LARGE SCALE GENOMIC DNA]</scope>
    <source>
        <strain evidence="10 11">DSM 4134</strain>
    </source>
</reference>
<evidence type="ECO:0000313" key="10">
    <source>
        <dbReference type="EMBL" id="REE05943.1"/>
    </source>
</evidence>
<dbReference type="InterPro" id="IPR023997">
    <property type="entry name" value="TonB-dep_OMP_SusC/RagA_CS"/>
</dbReference>
<comment type="subcellular location">
    <subcellularLocation>
        <location evidence="1 7">Cell outer membrane</location>
        <topology evidence="1 7">Multi-pass membrane protein</topology>
    </subcellularLocation>
</comment>
<keyword evidence="6 7" id="KW-0998">Cell outer membrane</keyword>
<comment type="similarity">
    <text evidence="7">Belongs to the TonB-dependent receptor family.</text>
</comment>
<evidence type="ECO:0000256" key="3">
    <source>
        <dbReference type="ARBA" id="ARBA00022452"/>
    </source>
</evidence>
<dbReference type="InterPro" id="IPR023996">
    <property type="entry name" value="TonB-dep_OMP_SusC/RagA"/>
</dbReference>
<keyword evidence="4 7" id="KW-0812">Transmembrane</keyword>
<keyword evidence="2 7" id="KW-0813">Transport</keyword>
<dbReference type="InterPro" id="IPR039426">
    <property type="entry name" value="TonB-dep_rcpt-like"/>
</dbReference>
<evidence type="ECO:0000256" key="5">
    <source>
        <dbReference type="ARBA" id="ARBA00023136"/>
    </source>
</evidence>
<evidence type="ECO:0000256" key="4">
    <source>
        <dbReference type="ARBA" id="ARBA00022692"/>
    </source>
</evidence>
<evidence type="ECO:0000259" key="9">
    <source>
        <dbReference type="Pfam" id="PF07715"/>
    </source>
</evidence>
<dbReference type="RefSeq" id="WP_115866525.1">
    <property type="nucleotide sequence ID" value="NZ_QREG01000001.1"/>
</dbReference>
<evidence type="ECO:0000256" key="8">
    <source>
        <dbReference type="SAM" id="SignalP"/>
    </source>
</evidence>
<proteinExistence type="inferred from homology"/>
<keyword evidence="11" id="KW-1185">Reference proteome</keyword>
<dbReference type="GO" id="GO:0009279">
    <property type="term" value="C:cell outer membrane"/>
    <property type="evidence" value="ECO:0007669"/>
    <property type="project" value="UniProtKB-SubCell"/>
</dbReference>
<dbReference type="PROSITE" id="PS52016">
    <property type="entry name" value="TONB_DEPENDENT_REC_3"/>
    <property type="match status" value="1"/>
</dbReference>
<dbReference type="NCBIfam" id="TIGR04056">
    <property type="entry name" value="OMP_RagA_SusC"/>
    <property type="match status" value="1"/>
</dbReference>
<feature type="chain" id="PRO_5017825624" evidence="8">
    <location>
        <begin position="20"/>
        <end position="1029"/>
    </location>
</feature>
<gene>
    <name evidence="10" type="ORF">C7460_101462</name>
</gene>